<comment type="caution">
    <text evidence="1">The sequence shown here is derived from an EMBL/GenBank/DDBJ whole genome shotgun (WGS) entry which is preliminary data.</text>
</comment>
<evidence type="ECO:0000313" key="1">
    <source>
        <dbReference type="EMBL" id="GFR76415.1"/>
    </source>
</evidence>
<sequence length="123" mass="13238">MYAWPRNMPGGIAPNGKVSYSVTNLDSALTMLIAVYVYGEEAVKDTKQIALVNTTGQNLPFLLNNSEAALLSIRFCVLRDNGQSSHPVIGGVISGQTSSLWALRFDPCPVVTVSLTDHGEKLD</sequence>
<dbReference type="AlphaFoldDB" id="A0AAV4FVU0"/>
<evidence type="ECO:0000313" key="2">
    <source>
        <dbReference type="Proteomes" id="UP000762676"/>
    </source>
</evidence>
<name>A0AAV4FVU0_9GAST</name>
<keyword evidence="2" id="KW-1185">Reference proteome</keyword>
<organism evidence="1 2">
    <name type="scientific">Elysia marginata</name>
    <dbReference type="NCBI Taxonomy" id="1093978"/>
    <lineage>
        <taxon>Eukaryota</taxon>
        <taxon>Metazoa</taxon>
        <taxon>Spiralia</taxon>
        <taxon>Lophotrochozoa</taxon>
        <taxon>Mollusca</taxon>
        <taxon>Gastropoda</taxon>
        <taxon>Heterobranchia</taxon>
        <taxon>Euthyneura</taxon>
        <taxon>Panpulmonata</taxon>
        <taxon>Sacoglossa</taxon>
        <taxon>Placobranchoidea</taxon>
        <taxon>Plakobranchidae</taxon>
        <taxon>Elysia</taxon>
    </lineage>
</organism>
<protein>
    <submittedName>
        <fullName evidence="1">Uncharacterized protein</fullName>
    </submittedName>
</protein>
<accession>A0AAV4FVU0</accession>
<dbReference type="Proteomes" id="UP000762676">
    <property type="component" value="Unassembled WGS sequence"/>
</dbReference>
<reference evidence="1 2" key="1">
    <citation type="journal article" date="2021" name="Elife">
        <title>Chloroplast acquisition without the gene transfer in kleptoplastic sea slugs, Plakobranchus ocellatus.</title>
        <authorList>
            <person name="Maeda T."/>
            <person name="Takahashi S."/>
            <person name="Yoshida T."/>
            <person name="Shimamura S."/>
            <person name="Takaki Y."/>
            <person name="Nagai Y."/>
            <person name="Toyoda A."/>
            <person name="Suzuki Y."/>
            <person name="Arimoto A."/>
            <person name="Ishii H."/>
            <person name="Satoh N."/>
            <person name="Nishiyama T."/>
            <person name="Hasebe M."/>
            <person name="Maruyama T."/>
            <person name="Minagawa J."/>
            <person name="Obokata J."/>
            <person name="Shigenobu S."/>
        </authorList>
    </citation>
    <scope>NUCLEOTIDE SEQUENCE [LARGE SCALE GENOMIC DNA]</scope>
</reference>
<gene>
    <name evidence="1" type="ORF">ElyMa_000482200</name>
</gene>
<proteinExistence type="predicted"/>
<dbReference type="EMBL" id="BMAT01000929">
    <property type="protein sequence ID" value="GFR76415.1"/>
    <property type="molecule type" value="Genomic_DNA"/>
</dbReference>